<evidence type="ECO:0000313" key="2">
    <source>
        <dbReference type="Proteomes" id="UP000666240"/>
    </source>
</evidence>
<evidence type="ECO:0000313" key="1">
    <source>
        <dbReference type="EMBL" id="MBP0440679.1"/>
    </source>
</evidence>
<dbReference type="EMBL" id="JAGIYY010000008">
    <property type="protein sequence ID" value="MBP0440679.1"/>
    <property type="molecule type" value="Genomic_DNA"/>
</dbReference>
<proteinExistence type="predicted"/>
<comment type="caution">
    <text evidence="1">The sequence shown here is derived from an EMBL/GenBank/DDBJ whole genome shotgun (WGS) entry which is preliminary data.</text>
</comment>
<name>A0A8J7RRE6_9HYPH</name>
<accession>A0A8J7RRE6</accession>
<dbReference type="Proteomes" id="UP000666240">
    <property type="component" value="Unassembled WGS sequence"/>
</dbReference>
<sequence>MQNPDDPTSIDWCARAAKLVEVEMAMLTGDMITEARFGADMTRFSSASLDQVKRAKNEAIRNCQISRGETPKRVRYAKLARARPY</sequence>
<keyword evidence="2" id="KW-1185">Reference proteome</keyword>
<dbReference type="AlphaFoldDB" id="A0A8J7RRE6"/>
<reference evidence="1" key="1">
    <citation type="submission" date="2021-03" db="EMBL/GenBank/DDBJ databases">
        <title>Genome sequencing and assembly of Tianweitania sediminis.</title>
        <authorList>
            <person name="Chhetri G."/>
        </authorList>
    </citation>
    <scope>NUCLEOTIDE SEQUENCE</scope>
    <source>
        <strain evidence="1">Z8</strain>
    </source>
</reference>
<protein>
    <submittedName>
        <fullName evidence="1">Uncharacterized protein</fullName>
    </submittedName>
</protein>
<organism evidence="1 2">
    <name type="scientific">Tianweitania sediminis</name>
    <dbReference type="NCBI Taxonomy" id="1502156"/>
    <lineage>
        <taxon>Bacteria</taxon>
        <taxon>Pseudomonadati</taxon>
        <taxon>Pseudomonadota</taxon>
        <taxon>Alphaproteobacteria</taxon>
        <taxon>Hyphomicrobiales</taxon>
        <taxon>Phyllobacteriaceae</taxon>
        <taxon>Tianweitania</taxon>
    </lineage>
</organism>
<gene>
    <name evidence="1" type="ORF">J5Y06_18675</name>
</gene>